<dbReference type="EMBL" id="JAVRRL010000041">
    <property type="protein sequence ID" value="KAK5111239.1"/>
    <property type="molecule type" value="Genomic_DNA"/>
</dbReference>
<dbReference type="Pfam" id="PF16015">
    <property type="entry name" value="Promethin"/>
    <property type="match status" value="1"/>
</dbReference>
<name>A0AAN7TEW5_9PEZI</name>
<gene>
    <name evidence="3" type="ORF">LTR62_005267</name>
</gene>
<keyword evidence="2" id="KW-0472">Membrane</keyword>
<reference evidence="3" key="1">
    <citation type="submission" date="2023-08" db="EMBL/GenBank/DDBJ databases">
        <title>Black Yeasts Isolated from many extreme environments.</title>
        <authorList>
            <person name="Coleine C."/>
            <person name="Stajich J.E."/>
            <person name="Selbmann L."/>
        </authorList>
    </citation>
    <scope>NUCLEOTIDE SEQUENCE</scope>
    <source>
        <strain evidence="3">CCFEE 5401</strain>
    </source>
</reference>
<evidence type="ECO:0000313" key="3">
    <source>
        <dbReference type="EMBL" id="KAK5111239.1"/>
    </source>
</evidence>
<keyword evidence="2" id="KW-1133">Transmembrane helix</keyword>
<sequence length="280" mass="29134">MATQTVTQPPKTASDTTTQLPMADQVTSKVQSATTGVLGRIEGMGNWVATTAKGLLDRFFPPEQRASLLAKLQAFMLKNPKLSAFLGMNLVLTGVPLGLFILFTIVVAVFSLLVGLVLGLLGAVVFILFAVGVALCFVLPTIFFTTAAACFLFLWGLGGYYVLKWLQGDGKSGDGDGPAIGDRLNNLTGGKLTGFMDAARDQDAKSGIKGFDDQHTKPNSESGEKKEQQVNGTAEHKENEDPATAVNKATKATGVEGVHDKVGGVKGTATGGLGGATGLA</sequence>
<feature type="compositionally biased region" description="Basic and acidic residues" evidence="1">
    <location>
        <begin position="207"/>
        <end position="240"/>
    </location>
</feature>
<feature type="transmembrane region" description="Helical" evidence="2">
    <location>
        <begin position="112"/>
        <end position="135"/>
    </location>
</feature>
<organism evidence="3 4">
    <name type="scientific">Meristemomyces frigidus</name>
    <dbReference type="NCBI Taxonomy" id="1508187"/>
    <lineage>
        <taxon>Eukaryota</taxon>
        <taxon>Fungi</taxon>
        <taxon>Dikarya</taxon>
        <taxon>Ascomycota</taxon>
        <taxon>Pezizomycotina</taxon>
        <taxon>Dothideomycetes</taxon>
        <taxon>Dothideomycetidae</taxon>
        <taxon>Mycosphaerellales</taxon>
        <taxon>Teratosphaeriaceae</taxon>
        <taxon>Meristemomyces</taxon>
    </lineage>
</organism>
<evidence type="ECO:0000313" key="4">
    <source>
        <dbReference type="Proteomes" id="UP001310890"/>
    </source>
</evidence>
<feature type="compositionally biased region" description="Gly residues" evidence="1">
    <location>
        <begin position="264"/>
        <end position="280"/>
    </location>
</feature>
<comment type="caution">
    <text evidence="3">The sequence shown here is derived from an EMBL/GenBank/DDBJ whole genome shotgun (WGS) entry which is preliminary data.</text>
</comment>
<feature type="region of interest" description="Disordered" evidence="1">
    <location>
        <begin position="207"/>
        <end position="280"/>
    </location>
</feature>
<protein>
    <submittedName>
        <fullName evidence="3">Uncharacterized protein</fullName>
    </submittedName>
</protein>
<proteinExistence type="predicted"/>
<evidence type="ECO:0000256" key="1">
    <source>
        <dbReference type="SAM" id="MobiDB-lite"/>
    </source>
</evidence>
<feature type="transmembrane region" description="Helical" evidence="2">
    <location>
        <begin position="141"/>
        <end position="163"/>
    </location>
</feature>
<dbReference type="Proteomes" id="UP001310890">
    <property type="component" value="Unassembled WGS sequence"/>
</dbReference>
<evidence type="ECO:0000256" key="2">
    <source>
        <dbReference type="SAM" id="Phobius"/>
    </source>
</evidence>
<keyword evidence="2" id="KW-0812">Transmembrane</keyword>
<dbReference type="AlphaFoldDB" id="A0AAN7TEW5"/>
<feature type="transmembrane region" description="Helical" evidence="2">
    <location>
        <begin position="82"/>
        <end position="105"/>
    </location>
</feature>
<accession>A0AAN7TEW5</accession>